<dbReference type="EMBL" id="CAJGYM010000116">
    <property type="protein sequence ID" value="CAD6198150.1"/>
    <property type="molecule type" value="Genomic_DNA"/>
</dbReference>
<dbReference type="OrthoDB" id="5793546at2759"/>
<evidence type="ECO:0000313" key="2">
    <source>
        <dbReference type="EMBL" id="CAD6198150.1"/>
    </source>
</evidence>
<evidence type="ECO:0000256" key="1">
    <source>
        <dbReference type="SAM" id="MobiDB-lite"/>
    </source>
</evidence>
<reference evidence="2" key="1">
    <citation type="submission" date="2020-10" db="EMBL/GenBank/DDBJ databases">
        <authorList>
            <person name="Kikuchi T."/>
        </authorList>
    </citation>
    <scope>NUCLEOTIDE SEQUENCE</scope>
    <source>
        <strain evidence="2">NKZ352</strain>
    </source>
</reference>
<accession>A0A8S1HS05</accession>
<keyword evidence="3" id="KW-1185">Reference proteome</keyword>
<sequence>MRDTTFKSFPWQPERKQSFHFGLKGNSKAEQLRVVGGSPWKPPEAIKAKMSENNGDEQIREEDATPDYTKYDEDSVPIEERPIKKTHEGRPDLDYDDTPVGPAPEGDANDSQQNDN</sequence>
<dbReference type="Proteomes" id="UP000835052">
    <property type="component" value="Unassembled WGS sequence"/>
</dbReference>
<evidence type="ECO:0000313" key="3">
    <source>
        <dbReference type="Proteomes" id="UP000835052"/>
    </source>
</evidence>
<comment type="caution">
    <text evidence="2">The sequence shown here is derived from an EMBL/GenBank/DDBJ whole genome shotgun (WGS) entry which is preliminary data.</text>
</comment>
<protein>
    <submittedName>
        <fullName evidence="2">Uncharacterized protein</fullName>
    </submittedName>
</protein>
<organism evidence="2 3">
    <name type="scientific">Caenorhabditis auriculariae</name>
    <dbReference type="NCBI Taxonomy" id="2777116"/>
    <lineage>
        <taxon>Eukaryota</taxon>
        <taxon>Metazoa</taxon>
        <taxon>Ecdysozoa</taxon>
        <taxon>Nematoda</taxon>
        <taxon>Chromadorea</taxon>
        <taxon>Rhabditida</taxon>
        <taxon>Rhabditina</taxon>
        <taxon>Rhabditomorpha</taxon>
        <taxon>Rhabditoidea</taxon>
        <taxon>Rhabditidae</taxon>
        <taxon>Peloderinae</taxon>
        <taxon>Caenorhabditis</taxon>
    </lineage>
</organism>
<feature type="compositionally biased region" description="Basic and acidic residues" evidence="1">
    <location>
        <begin position="57"/>
        <end position="93"/>
    </location>
</feature>
<name>A0A8S1HS05_9PELO</name>
<proteinExistence type="predicted"/>
<dbReference type="AlphaFoldDB" id="A0A8S1HS05"/>
<feature type="region of interest" description="Disordered" evidence="1">
    <location>
        <begin position="1"/>
        <end position="116"/>
    </location>
</feature>
<gene>
    <name evidence="2" type="ORF">CAUJ_LOCUS14056</name>
</gene>